<feature type="chain" id="PRO_5043376141" evidence="1">
    <location>
        <begin position="23"/>
        <end position="98"/>
    </location>
</feature>
<keyword evidence="1" id="KW-0732">Signal</keyword>
<keyword evidence="3" id="KW-1185">Reference proteome</keyword>
<organism evidence="2 3">
    <name type="scientific">Citroniella saccharovorans</name>
    <dbReference type="NCBI Taxonomy" id="2053367"/>
    <lineage>
        <taxon>Bacteria</taxon>
        <taxon>Bacillati</taxon>
        <taxon>Bacillota</taxon>
        <taxon>Tissierellia</taxon>
        <taxon>Tissierellales</taxon>
        <taxon>Peptoniphilaceae</taxon>
        <taxon>Citroniella</taxon>
    </lineage>
</organism>
<comment type="caution">
    <text evidence="2">The sequence shown here is derived from an EMBL/GenBank/DDBJ whole genome shotgun (WGS) entry which is preliminary data.</text>
</comment>
<dbReference type="EMBL" id="JAYKOT010000001">
    <property type="protein sequence ID" value="MEB3428493.1"/>
    <property type="molecule type" value="Genomic_DNA"/>
</dbReference>
<reference evidence="2 3" key="1">
    <citation type="submission" date="2024-01" db="EMBL/GenBank/DDBJ databases">
        <title>Complete genome sequence of Citroniella saccharovorans strain M6.X9, isolated from human fecal sample.</title>
        <authorList>
            <person name="Cheng G."/>
            <person name="Westerholm M."/>
            <person name="Schnurer A."/>
        </authorList>
    </citation>
    <scope>NUCLEOTIDE SEQUENCE [LARGE SCALE GENOMIC DNA]</scope>
    <source>
        <strain evidence="2 3">DSM 29873</strain>
    </source>
</reference>
<evidence type="ECO:0000313" key="2">
    <source>
        <dbReference type="EMBL" id="MEB3428493.1"/>
    </source>
</evidence>
<protein>
    <submittedName>
        <fullName evidence="2">Uncharacterized protein</fullName>
    </submittedName>
</protein>
<dbReference type="RefSeq" id="WP_324618578.1">
    <property type="nucleotide sequence ID" value="NZ_JAYKOT010000001.1"/>
</dbReference>
<proteinExistence type="predicted"/>
<evidence type="ECO:0000313" key="3">
    <source>
        <dbReference type="Proteomes" id="UP001357733"/>
    </source>
</evidence>
<dbReference type="Proteomes" id="UP001357733">
    <property type="component" value="Unassembled WGS sequence"/>
</dbReference>
<dbReference type="AlphaFoldDB" id="A0AAW9MRC5"/>
<gene>
    <name evidence="2" type="ORF">VLK81_00280</name>
</gene>
<name>A0AAW9MRC5_9FIRM</name>
<sequence>MKKLSRILLLSLLLALSFSTNAKVLADDEASEVVLRAPVYEYYPHKEVFYSYQGYKIWRSIERGGHLYQGYIKLTKFKNDIINKNTIYIYEGTLKLVR</sequence>
<feature type="signal peptide" evidence="1">
    <location>
        <begin position="1"/>
        <end position="22"/>
    </location>
</feature>
<accession>A0AAW9MRC5</accession>
<evidence type="ECO:0000256" key="1">
    <source>
        <dbReference type="SAM" id="SignalP"/>
    </source>
</evidence>